<accession>A0A1H2WVQ5</accession>
<evidence type="ECO:0000259" key="1">
    <source>
        <dbReference type="Pfam" id="PF25678"/>
    </source>
</evidence>
<dbReference type="Pfam" id="PF25678">
    <property type="entry name" value="DUF7946"/>
    <property type="match status" value="1"/>
</dbReference>
<sequence>MSERNYTGKPYLIQMSYTGGLSDDHIISLYDLSRAMLGFERSLALTTHFALNSSEVITQVPSLRGAQILCAPPEAGSYKVAAIIAATGAATFSLGSLKSDNPLGHLVYSLYEIAVHEATGQTVDYDKSLREIYEKGVREGSEGIIMPKKSQIESLVEKIEPSISELHRPMVGSETASQLKISPVNGEYLEEAGSEIVLNSASYDRLRYRELDNRITSIQGKVSSFNMNTFNGRIVTSNDARPIPFFLTPAGRTVEGVKLIAESLAANITDRKSNSSIIVFDVRRASTRTGRTVKLSVVKVRKIRYDENEILRNFSL</sequence>
<evidence type="ECO:0000259" key="2">
    <source>
        <dbReference type="Pfam" id="PF25679"/>
    </source>
</evidence>
<dbReference type="EMBL" id="FNNB01000003">
    <property type="protein sequence ID" value="SDW84645.1"/>
    <property type="molecule type" value="Genomic_DNA"/>
</dbReference>
<proteinExistence type="predicted"/>
<evidence type="ECO:0000313" key="4">
    <source>
        <dbReference type="Proteomes" id="UP000183076"/>
    </source>
</evidence>
<dbReference type="AlphaFoldDB" id="A0A1H2WVQ5"/>
<dbReference type="STRING" id="60137.SAMN04488041_103398"/>
<feature type="domain" description="DUF7946" evidence="1">
    <location>
        <begin position="14"/>
        <end position="204"/>
    </location>
</feature>
<dbReference type="InterPro" id="IPR057707">
    <property type="entry name" value="DUF7947"/>
</dbReference>
<protein>
    <submittedName>
        <fullName evidence="3">Uncharacterized protein</fullName>
    </submittedName>
</protein>
<evidence type="ECO:0000313" key="3">
    <source>
        <dbReference type="EMBL" id="SDW84645.1"/>
    </source>
</evidence>
<dbReference type="GeneID" id="94021516"/>
<gene>
    <name evidence="3" type="ORF">SAMN04488041_103398</name>
</gene>
<dbReference type="RefSeq" id="WP_139283803.1">
    <property type="nucleotide sequence ID" value="NZ_CP160849.1"/>
</dbReference>
<name>A0A1H2WVQ5_9RHOB</name>
<dbReference type="Pfam" id="PF25679">
    <property type="entry name" value="DUF7947"/>
    <property type="match status" value="1"/>
</dbReference>
<dbReference type="InterPro" id="IPR057706">
    <property type="entry name" value="DUF7946"/>
</dbReference>
<feature type="domain" description="DUF7947" evidence="2">
    <location>
        <begin position="216"/>
        <end position="301"/>
    </location>
</feature>
<dbReference type="Proteomes" id="UP000183076">
    <property type="component" value="Unassembled WGS sequence"/>
</dbReference>
<reference evidence="4" key="1">
    <citation type="submission" date="2016-10" db="EMBL/GenBank/DDBJ databases">
        <authorList>
            <person name="Varghese N."/>
            <person name="Submissions S."/>
        </authorList>
    </citation>
    <scope>NUCLEOTIDE SEQUENCE [LARGE SCALE GENOMIC DNA]</scope>
    <source>
        <strain evidence="4">DSM 10014</strain>
    </source>
</reference>
<organism evidence="3 4">
    <name type="scientific">Sulfitobacter pontiacus</name>
    <dbReference type="NCBI Taxonomy" id="60137"/>
    <lineage>
        <taxon>Bacteria</taxon>
        <taxon>Pseudomonadati</taxon>
        <taxon>Pseudomonadota</taxon>
        <taxon>Alphaproteobacteria</taxon>
        <taxon>Rhodobacterales</taxon>
        <taxon>Roseobacteraceae</taxon>
        <taxon>Sulfitobacter</taxon>
    </lineage>
</organism>